<keyword evidence="6" id="KW-1185">Reference proteome</keyword>
<dbReference type="InterPro" id="IPR046544">
    <property type="entry name" value="GH146_SB_dom"/>
</dbReference>
<evidence type="ECO:0000259" key="2">
    <source>
        <dbReference type="Pfam" id="PF07944"/>
    </source>
</evidence>
<evidence type="ECO:0000313" key="6">
    <source>
        <dbReference type="Proteomes" id="UP000188273"/>
    </source>
</evidence>
<evidence type="ECO:0000259" key="4">
    <source>
        <dbReference type="Pfam" id="PF20736"/>
    </source>
</evidence>
<name>A0A1Q2HL79_9BACT</name>
<dbReference type="KEGG" id="pbu:L21SP3_00003"/>
<dbReference type="PANTHER" id="PTHR31151:SF0">
    <property type="entry name" value="PROLINE-TRNA LIGASE (DUF1680)"/>
    <property type="match status" value="1"/>
</dbReference>
<dbReference type="RefSeq" id="WP_077538310.1">
    <property type="nucleotide sequence ID" value="NZ_CP019633.1"/>
</dbReference>
<evidence type="ECO:0008006" key="7">
    <source>
        <dbReference type="Google" id="ProtNLM"/>
    </source>
</evidence>
<dbReference type="InterPro" id="IPR012878">
    <property type="entry name" value="Beta-AFase-like_GH127_cat"/>
</dbReference>
<feature type="domain" description="Non-reducing end beta-L-arabinofuranosidase-like GH127 catalytic" evidence="2">
    <location>
        <begin position="48"/>
        <end position="427"/>
    </location>
</feature>
<dbReference type="Pfam" id="PF20736">
    <property type="entry name" value="Glyco_hydro127M"/>
    <property type="match status" value="1"/>
</dbReference>
<sequence length="791" mass="90294" precursor="true">MQKEYTFFRTFSLFLIVSFLAGIFASAQAGNSELQKLDFKAEEFRLSDVRLLESPFKAAMQRDGEYLLRLEPDRLLAWFRKEAGLEPKAEVYGGSESSRGAGHSLGHYLSACAMMYATCDDERYKDRLDYIIDELALCQKEIGSGYVAAIPEGKRGFEEVAKGIIRSSGFYLNGVKVPWYTNHKVMAGLLDTYSLTDNKKAKEVLVKFADWAIEVTKDLTPQLWQKMLHCEYGGMNEVLANLYAITGEEKYLSIAKKFCHKDVLDPLAEREYSLKGLHANTQIPKVIGAARIYELTGEKKYKTIAEYFWQRVVNHYTYVNGGNSTFEHFGTPDEFSDHLDDTTETCNTYNMLKLTKHLMKWHPEAELGDYCERALFSHILASQHPETGMMKYKGYLEMPAKKHFSTPFNSFWCCVGTGMENHAKYGESIYFHKNSSLYVNLFIPSVLSWEDKGITVRQETEFPYGDKVSLRFECRKPKRLKVLMRKPCWAENLSLKVNAQLIKPDLSDNGFIQIERVFRNNDKIELSFSRELKIESMPDNANRIAFVHGPVVLCADLSPDKPLPVIAANKEKLPSSAQQIQGKPLHFRIPEAAKTMTKEAEKTVDIMLVPFFEIADEKYSAYIDAFSPEQWQKKKGEYLKKQKELRQLEQRTVDVLRIGEMQPERDHNLTSSKSRTGEFSGRKWRDAYDGGWFEFEMDASPDKPLELICTYWGSDAGNRRFDILINGKKIAEQVLKNNRPAEFFSAAYPIPESLTEGKSKVTVRFQAKPGSTAGGVFGKCRLVKQNANGSD</sequence>
<dbReference type="STRING" id="1940790.L21SP3_00003"/>
<dbReference type="Pfam" id="PF20620">
    <property type="entry name" value="DUF6805"/>
    <property type="match status" value="1"/>
</dbReference>
<dbReference type="InterPro" id="IPR008928">
    <property type="entry name" value="6-hairpin_glycosidase_sf"/>
</dbReference>
<dbReference type="PANTHER" id="PTHR31151">
    <property type="entry name" value="PROLINE-TRNA LIGASE (DUF1680)"/>
    <property type="match status" value="1"/>
</dbReference>
<dbReference type="EMBL" id="CP019633">
    <property type="protein sequence ID" value="AQQ08227.1"/>
    <property type="molecule type" value="Genomic_DNA"/>
</dbReference>
<feature type="domain" description="Non-reducing end beta-L-arabinofuranosidase-like GH127 middle" evidence="4">
    <location>
        <begin position="437"/>
        <end position="528"/>
    </location>
</feature>
<dbReference type="Proteomes" id="UP000188273">
    <property type="component" value="Chromosome"/>
</dbReference>
<evidence type="ECO:0000313" key="5">
    <source>
        <dbReference type="EMBL" id="AQQ08227.1"/>
    </source>
</evidence>
<dbReference type="InterPro" id="IPR049046">
    <property type="entry name" value="Beta-AFase-like_GH127_middle"/>
</dbReference>
<gene>
    <name evidence="5" type="ORF">L21SP3_00003</name>
</gene>
<reference evidence="6" key="1">
    <citation type="submission" date="2017-02" db="EMBL/GenBank/DDBJ databases">
        <title>Comparative genomics and description of representatives of a novel lineage of planctomycetes thriving in anoxic sediments.</title>
        <authorList>
            <person name="Spring S."/>
            <person name="Bunk B."/>
            <person name="Sproer C."/>
            <person name="Klenk H.-P."/>
        </authorList>
    </citation>
    <scope>NUCLEOTIDE SEQUENCE [LARGE SCALE GENOMIC DNA]</scope>
    <source>
        <strain evidence="6">L21-RPul-D3</strain>
    </source>
</reference>
<feature type="chain" id="PRO_5013088927" description="Non-reducing end beta-L-arabinofuranosidase" evidence="1">
    <location>
        <begin position="30"/>
        <end position="791"/>
    </location>
</feature>
<dbReference type="GO" id="GO:0005975">
    <property type="term" value="P:carbohydrate metabolic process"/>
    <property type="evidence" value="ECO:0007669"/>
    <property type="project" value="InterPro"/>
</dbReference>
<organism evidence="5 6">
    <name type="scientific">Sedimentisphaera cyanobacteriorum</name>
    <dbReference type="NCBI Taxonomy" id="1940790"/>
    <lineage>
        <taxon>Bacteria</taxon>
        <taxon>Pseudomonadati</taxon>
        <taxon>Planctomycetota</taxon>
        <taxon>Phycisphaerae</taxon>
        <taxon>Sedimentisphaerales</taxon>
        <taxon>Sedimentisphaeraceae</taxon>
        <taxon>Sedimentisphaera</taxon>
    </lineage>
</organism>
<dbReference type="OrthoDB" id="9757939at2"/>
<feature type="domain" description="Glycoside hydrolase GH146 substrate-binding" evidence="3">
    <location>
        <begin position="647"/>
        <end position="777"/>
    </location>
</feature>
<dbReference type="Pfam" id="PF07944">
    <property type="entry name" value="Beta-AFase-like_GH127_cat"/>
    <property type="match status" value="1"/>
</dbReference>
<accession>A0A1Q2HL79</accession>
<proteinExistence type="predicted"/>
<dbReference type="AlphaFoldDB" id="A0A1Q2HL79"/>
<dbReference type="SUPFAM" id="SSF48208">
    <property type="entry name" value="Six-hairpin glycosidases"/>
    <property type="match status" value="1"/>
</dbReference>
<feature type="signal peptide" evidence="1">
    <location>
        <begin position="1"/>
        <end position="29"/>
    </location>
</feature>
<evidence type="ECO:0000259" key="3">
    <source>
        <dbReference type="Pfam" id="PF20620"/>
    </source>
</evidence>
<keyword evidence="1" id="KW-0732">Signal</keyword>
<protein>
    <recommendedName>
        <fullName evidence="7">Non-reducing end beta-L-arabinofuranosidase</fullName>
    </recommendedName>
</protein>
<evidence type="ECO:0000256" key="1">
    <source>
        <dbReference type="SAM" id="SignalP"/>
    </source>
</evidence>